<dbReference type="InterPro" id="IPR001792">
    <property type="entry name" value="Acylphosphatase-like_dom"/>
</dbReference>
<comment type="similarity">
    <text evidence="3 10">Belongs to the carbamoyltransferase HypF family.</text>
</comment>
<proteinExistence type="inferred from homology"/>
<dbReference type="InterPro" id="IPR055128">
    <property type="entry name" value="HypF_C_2"/>
</dbReference>
<keyword evidence="6" id="KW-0863">Zinc-finger</keyword>
<dbReference type="OrthoDB" id="9808093at2"/>
<protein>
    <recommendedName>
        <fullName evidence="10">Carbamoyltransferase</fullName>
        <ecNumber evidence="10">6.2.-.-</ecNumber>
    </recommendedName>
</protein>
<dbReference type="SUPFAM" id="SSF55821">
    <property type="entry name" value="YrdC/RibB"/>
    <property type="match status" value="1"/>
</dbReference>
<comment type="catalytic activity">
    <reaction evidence="9">
        <text>C-terminal L-cysteinyl-[HypE protein] + carbamoyl phosphate + ATP + H2O = C-terminal S-carboxamide-L-cysteinyl-[HypE protein] + AMP + phosphate + diphosphate + H(+)</text>
        <dbReference type="Rhea" id="RHEA:55636"/>
        <dbReference type="Rhea" id="RHEA-COMP:14247"/>
        <dbReference type="Rhea" id="RHEA-COMP:14392"/>
        <dbReference type="ChEBI" id="CHEBI:15377"/>
        <dbReference type="ChEBI" id="CHEBI:15378"/>
        <dbReference type="ChEBI" id="CHEBI:30616"/>
        <dbReference type="ChEBI" id="CHEBI:33019"/>
        <dbReference type="ChEBI" id="CHEBI:43474"/>
        <dbReference type="ChEBI" id="CHEBI:58228"/>
        <dbReference type="ChEBI" id="CHEBI:76913"/>
        <dbReference type="ChEBI" id="CHEBI:139126"/>
        <dbReference type="ChEBI" id="CHEBI:456215"/>
    </reaction>
</comment>
<keyword evidence="4" id="KW-0436">Ligase</keyword>
<dbReference type="PROSITE" id="PS51160">
    <property type="entry name" value="ACYLPHOSPHATASE_3"/>
    <property type="match status" value="1"/>
</dbReference>
<dbReference type="Pfam" id="PF00708">
    <property type="entry name" value="Acylphosphatase"/>
    <property type="match status" value="1"/>
</dbReference>
<sequence length="753" mass="85463">MERKYVTVHGIVQGVGFRPFVYNEAIRNNLKGWVKNTSEGVYIDLEGEKIGVENFLITLKNSPPPLSKIEEITIEDKSIKGYKGFTIEKSNEICNSITLISPDMAICKDCESDIKDSNNRRYRYPFTNCTNCGPRYSIIKKLPYDRAMTTMDEFKMCPICKKEYENPLNRRFHAQPNACKDCGPEVWLTDNLGNVMENKEPIESLIMLLKKGYIVGVKGLGGFHLVCNGKNEKAIKTLRERKNRPFKSLALMMRDIDTVKKYCRVNTLEEEILTGRKRPILLLNKKNDLLPNNMSPDNNKLGIMLPYTPLHMLLFDEELDVLIMTSANSSGLPMVYKNEDAVEKLKGIVDYFLFHNREIHMPVDDSVVQVVMDKEMVIRSARGYAPMALKLDNICDSLSCGSQLKNTFAISKEHHVFISPHIGDMENLEVYNSFVRGVEHFKNIYSIKPKIIAFDMHPDFLGWEYSENLEGEKIPIQHHHAHIVSCMVENNINKKVIGIAYDGTGYGTDGKVWGGEFLICNYKDFERIGHLDYTLLPGGEAAIKEPYRMALSYLYKCYGDRVKSFIPWGKSLENHMIKNVLSILKKNLNCIGTSSMGRFFDAVSALLDLKRKVTYEGEAAIALESICSLDEEGIYSYDICDNNGELIINEEKIIMDIMSDLEDGSNKGKIAKRFHNTVIAFTIDMCERIRDMRGINEVVLSGGVFQNNILLKGIAVGLEKQGFKVYTHGKIPTNDGGISLGQLVIANYQTDYR</sequence>
<dbReference type="PANTHER" id="PTHR42959:SF1">
    <property type="entry name" value="CARBAMOYLTRANSFERASE HYPF"/>
    <property type="match status" value="1"/>
</dbReference>
<gene>
    <name evidence="14" type="primary">hypF</name>
    <name evidence="14" type="ORF">CLLI_21590</name>
</gene>
<dbReference type="RefSeq" id="WP_106064226.1">
    <property type="nucleotide sequence ID" value="NZ_PVXO01000058.1"/>
</dbReference>
<evidence type="ECO:0000259" key="12">
    <source>
        <dbReference type="PROSITE" id="PS51160"/>
    </source>
</evidence>
<dbReference type="AlphaFoldDB" id="A0A2T0B1R0"/>
<dbReference type="InterPro" id="IPR041440">
    <property type="entry name" value="HypF_C"/>
</dbReference>
<evidence type="ECO:0000256" key="10">
    <source>
        <dbReference type="PIRNR" id="PIRNR006256"/>
    </source>
</evidence>
<dbReference type="Proteomes" id="UP000239706">
    <property type="component" value="Unassembled WGS sequence"/>
</dbReference>
<keyword evidence="7" id="KW-0862">Zinc</keyword>
<keyword evidence="5" id="KW-0479">Metal-binding</keyword>
<dbReference type="InterPro" id="IPR017945">
    <property type="entry name" value="DHBP_synth_RibB-like_a/b_dom"/>
</dbReference>
<evidence type="ECO:0000256" key="5">
    <source>
        <dbReference type="ARBA" id="ARBA00022723"/>
    </source>
</evidence>
<evidence type="ECO:0000256" key="11">
    <source>
        <dbReference type="PROSITE-ProRule" id="PRU00520"/>
    </source>
</evidence>
<dbReference type="Gene3D" id="3.30.420.360">
    <property type="match status" value="1"/>
</dbReference>
<dbReference type="Pfam" id="PF22521">
    <property type="entry name" value="HypF_C_2"/>
    <property type="match status" value="1"/>
</dbReference>
<dbReference type="InterPro" id="IPR036046">
    <property type="entry name" value="Acylphosphatase-like_dom_sf"/>
</dbReference>
<evidence type="ECO:0000256" key="2">
    <source>
        <dbReference type="ARBA" id="ARBA00005614"/>
    </source>
</evidence>
<dbReference type="Pfam" id="PF01300">
    <property type="entry name" value="Sua5_yciO_yrdC"/>
    <property type="match status" value="1"/>
</dbReference>
<name>A0A2T0B1R0_9CLOT</name>
<dbReference type="InterPro" id="IPR006070">
    <property type="entry name" value="Sua5-like_dom"/>
</dbReference>
<evidence type="ECO:0000256" key="1">
    <source>
        <dbReference type="ARBA" id="ARBA00004711"/>
    </source>
</evidence>
<dbReference type="EC" id="6.2.-.-" evidence="10"/>
<dbReference type="PANTHER" id="PTHR42959">
    <property type="entry name" value="CARBAMOYLTRANSFERASE"/>
    <property type="match status" value="1"/>
</dbReference>
<comment type="similarity">
    <text evidence="2">Belongs to the acylphosphatase family.</text>
</comment>
<dbReference type="InterPro" id="IPR017968">
    <property type="entry name" value="Acylphosphatase_CS"/>
</dbReference>
<dbReference type="PIRSF" id="PIRSF006256">
    <property type="entry name" value="CMPcnvr_hdrg_mat"/>
    <property type="match status" value="1"/>
</dbReference>
<dbReference type="InterPro" id="IPR051060">
    <property type="entry name" value="Carbamoyltrans_HypF-like"/>
</dbReference>
<keyword evidence="11" id="KW-0378">Hydrolase</keyword>
<dbReference type="GO" id="GO:0016743">
    <property type="term" value="F:carboxyl- or carbamoyltransferase activity"/>
    <property type="evidence" value="ECO:0007669"/>
    <property type="project" value="UniProtKB-UniRule"/>
</dbReference>
<dbReference type="GO" id="GO:0003998">
    <property type="term" value="F:acylphosphatase activity"/>
    <property type="evidence" value="ECO:0007669"/>
    <property type="project" value="UniProtKB-EC"/>
</dbReference>
<keyword evidence="14" id="KW-0808">Transferase</keyword>
<feature type="domain" description="Acylphosphatase-like" evidence="12">
    <location>
        <begin position="3"/>
        <end position="89"/>
    </location>
</feature>
<evidence type="ECO:0000259" key="13">
    <source>
        <dbReference type="PROSITE" id="PS51163"/>
    </source>
</evidence>
<dbReference type="InterPro" id="IPR043129">
    <property type="entry name" value="ATPase_NBD"/>
</dbReference>
<feature type="active site" evidence="11">
    <location>
        <position position="18"/>
    </location>
</feature>
<dbReference type="Gene3D" id="3.30.420.40">
    <property type="match status" value="1"/>
</dbReference>
<feature type="domain" description="YrdC-like" evidence="13">
    <location>
        <begin position="199"/>
        <end position="383"/>
    </location>
</feature>
<accession>A0A2T0B1R0</accession>
<evidence type="ECO:0000313" key="15">
    <source>
        <dbReference type="Proteomes" id="UP000239706"/>
    </source>
</evidence>
<organism evidence="14 15">
    <name type="scientific">Clostridium liquoris</name>
    <dbReference type="NCBI Taxonomy" id="1289519"/>
    <lineage>
        <taxon>Bacteria</taxon>
        <taxon>Bacillati</taxon>
        <taxon>Bacillota</taxon>
        <taxon>Clostridia</taxon>
        <taxon>Eubacteriales</taxon>
        <taxon>Clostridiaceae</taxon>
        <taxon>Clostridium</taxon>
    </lineage>
</organism>
<dbReference type="InterPro" id="IPR004421">
    <property type="entry name" value="Carbamoyltransferase_HypF"/>
</dbReference>
<dbReference type="Pfam" id="PF07503">
    <property type="entry name" value="zf-HYPF"/>
    <property type="match status" value="2"/>
</dbReference>
<evidence type="ECO:0000256" key="4">
    <source>
        <dbReference type="ARBA" id="ARBA00022598"/>
    </source>
</evidence>
<reference evidence="14 15" key="1">
    <citation type="submission" date="2018-03" db="EMBL/GenBank/DDBJ databases">
        <title>Genome sequence of Clostridium liquoris DSM 100320.</title>
        <authorList>
            <person name="Poehlein A."/>
            <person name="Daniel R."/>
        </authorList>
    </citation>
    <scope>NUCLEOTIDE SEQUENCE [LARGE SCALE GENOMIC DNA]</scope>
    <source>
        <strain evidence="14 15">DSM 100320</strain>
    </source>
</reference>
<dbReference type="GO" id="GO:0003725">
    <property type="term" value="F:double-stranded RNA binding"/>
    <property type="evidence" value="ECO:0007669"/>
    <property type="project" value="InterPro"/>
</dbReference>
<dbReference type="UniPathway" id="UPA00335"/>
<dbReference type="SUPFAM" id="SSF54975">
    <property type="entry name" value="Acylphosphatase/BLUF domain-like"/>
    <property type="match status" value="1"/>
</dbReference>
<keyword evidence="15" id="KW-1185">Reference proteome</keyword>
<evidence type="ECO:0000313" key="14">
    <source>
        <dbReference type="EMBL" id="PRR77771.1"/>
    </source>
</evidence>
<evidence type="ECO:0000256" key="9">
    <source>
        <dbReference type="ARBA" id="ARBA00048220"/>
    </source>
</evidence>
<dbReference type="Gene3D" id="3.90.870.50">
    <property type="match status" value="1"/>
</dbReference>
<dbReference type="PROSITE" id="PS00150">
    <property type="entry name" value="ACYLPHOSPHATASE_1"/>
    <property type="match status" value="1"/>
</dbReference>
<evidence type="ECO:0000256" key="7">
    <source>
        <dbReference type="ARBA" id="ARBA00022833"/>
    </source>
</evidence>
<dbReference type="Pfam" id="PF17788">
    <property type="entry name" value="HypF_C"/>
    <property type="match status" value="1"/>
</dbReference>
<dbReference type="GO" id="GO:0008270">
    <property type="term" value="F:zinc ion binding"/>
    <property type="evidence" value="ECO:0007669"/>
    <property type="project" value="UniProtKB-KW"/>
</dbReference>
<dbReference type="GO" id="GO:0051604">
    <property type="term" value="P:protein maturation"/>
    <property type="evidence" value="ECO:0007669"/>
    <property type="project" value="TreeGrafter"/>
</dbReference>
<feature type="active site" evidence="11">
    <location>
        <position position="36"/>
    </location>
</feature>
<dbReference type="InterPro" id="IPR011125">
    <property type="entry name" value="Znf_HypF"/>
</dbReference>
<dbReference type="SUPFAM" id="SSF53067">
    <property type="entry name" value="Actin-like ATPase domain"/>
    <property type="match status" value="1"/>
</dbReference>
<evidence type="ECO:0000256" key="3">
    <source>
        <dbReference type="ARBA" id="ARBA00008097"/>
    </source>
</evidence>
<evidence type="ECO:0000256" key="6">
    <source>
        <dbReference type="ARBA" id="ARBA00022771"/>
    </source>
</evidence>
<dbReference type="NCBIfam" id="TIGR00143">
    <property type="entry name" value="hypF"/>
    <property type="match status" value="1"/>
</dbReference>
<comment type="catalytic activity">
    <reaction evidence="8 11">
        <text>an acyl phosphate + H2O = a carboxylate + phosphate + H(+)</text>
        <dbReference type="Rhea" id="RHEA:14965"/>
        <dbReference type="ChEBI" id="CHEBI:15377"/>
        <dbReference type="ChEBI" id="CHEBI:15378"/>
        <dbReference type="ChEBI" id="CHEBI:29067"/>
        <dbReference type="ChEBI" id="CHEBI:43474"/>
        <dbReference type="ChEBI" id="CHEBI:59918"/>
        <dbReference type="EC" id="3.6.1.7"/>
    </reaction>
</comment>
<comment type="caution">
    <text evidence="14">The sequence shown here is derived from an EMBL/GenBank/DDBJ whole genome shotgun (WGS) entry which is preliminary data.</text>
</comment>
<dbReference type="Gene3D" id="3.30.110.120">
    <property type="match status" value="1"/>
</dbReference>
<dbReference type="EMBL" id="PVXO01000058">
    <property type="protein sequence ID" value="PRR77771.1"/>
    <property type="molecule type" value="Genomic_DNA"/>
</dbReference>
<dbReference type="FunFam" id="3.30.420.40:FF:000124">
    <property type="entry name" value="Carbamoyltransferase HypF"/>
    <property type="match status" value="1"/>
</dbReference>
<dbReference type="PROSITE" id="PS51163">
    <property type="entry name" value="YRDC"/>
    <property type="match status" value="1"/>
</dbReference>
<comment type="pathway">
    <text evidence="1">Protein modification; [NiFe] hydrogenase maturation.</text>
</comment>
<dbReference type="GO" id="GO:0016874">
    <property type="term" value="F:ligase activity"/>
    <property type="evidence" value="ECO:0007669"/>
    <property type="project" value="UniProtKB-UniRule"/>
</dbReference>
<evidence type="ECO:0000256" key="8">
    <source>
        <dbReference type="ARBA" id="ARBA00047645"/>
    </source>
</evidence>